<dbReference type="PANTHER" id="PTHR31286">
    <property type="entry name" value="GLYCINE-RICH CELL WALL STRUCTURAL PROTEIN 1.8-LIKE"/>
    <property type="match status" value="1"/>
</dbReference>
<comment type="caution">
    <text evidence="3">The sequence shown here is derived from an EMBL/GenBank/DDBJ whole genome shotgun (WGS) entry which is preliminary data.</text>
</comment>
<keyword evidence="4" id="KW-1185">Reference proteome</keyword>
<dbReference type="InterPro" id="IPR040256">
    <property type="entry name" value="At4g02000-like"/>
</dbReference>
<feature type="region of interest" description="Disordered" evidence="1">
    <location>
        <begin position="229"/>
        <end position="262"/>
    </location>
</feature>
<proteinExistence type="predicted"/>
<dbReference type="Pfam" id="PF14111">
    <property type="entry name" value="DUF4283"/>
    <property type="match status" value="1"/>
</dbReference>
<evidence type="ECO:0000313" key="4">
    <source>
        <dbReference type="Proteomes" id="UP001454036"/>
    </source>
</evidence>
<organism evidence="3 4">
    <name type="scientific">Lithospermum erythrorhizon</name>
    <name type="common">Purple gromwell</name>
    <name type="synonym">Lithospermum officinale var. erythrorhizon</name>
    <dbReference type="NCBI Taxonomy" id="34254"/>
    <lineage>
        <taxon>Eukaryota</taxon>
        <taxon>Viridiplantae</taxon>
        <taxon>Streptophyta</taxon>
        <taxon>Embryophyta</taxon>
        <taxon>Tracheophyta</taxon>
        <taxon>Spermatophyta</taxon>
        <taxon>Magnoliopsida</taxon>
        <taxon>eudicotyledons</taxon>
        <taxon>Gunneridae</taxon>
        <taxon>Pentapetalae</taxon>
        <taxon>asterids</taxon>
        <taxon>lamiids</taxon>
        <taxon>Boraginales</taxon>
        <taxon>Boraginaceae</taxon>
        <taxon>Boraginoideae</taxon>
        <taxon>Lithospermeae</taxon>
        <taxon>Lithospermum</taxon>
    </lineage>
</organism>
<name>A0AAV3R0V1_LITER</name>
<dbReference type="AlphaFoldDB" id="A0AAV3R0V1"/>
<gene>
    <name evidence="3" type="ORF">LIER_24350</name>
</gene>
<accession>A0AAV3R0V1</accession>
<evidence type="ECO:0000313" key="3">
    <source>
        <dbReference type="EMBL" id="GAA0169984.1"/>
    </source>
</evidence>
<feature type="region of interest" description="Disordered" evidence="1">
    <location>
        <begin position="163"/>
        <end position="200"/>
    </location>
</feature>
<feature type="domain" description="DUF4283" evidence="2">
    <location>
        <begin position="2"/>
        <end position="62"/>
    </location>
</feature>
<dbReference type="Proteomes" id="UP001454036">
    <property type="component" value="Unassembled WGS sequence"/>
</dbReference>
<dbReference type="EMBL" id="BAABME010007055">
    <property type="protein sequence ID" value="GAA0169984.1"/>
    <property type="molecule type" value="Genomic_DNA"/>
</dbReference>
<dbReference type="PANTHER" id="PTHR31286:SF180">
    <property type="entry name" value="OS10G0362600 PROTEIN"/>
    <property type="match status" value="1"/>
</dbReference>
<sequence length="262" mass="29173">MEEFVKSRWAELGGVRFHLMGKGGGHLGRVVIQMASEDAKQGALEKGPWSFSQRPLILRPWTWGWLWRNQMLRVRMFEEIPVKYANRYVHYQKVNYEWVPSKCMKCKVFGHTDQHCKTTQVYVPKQAAGKEVLIERDIPTTSGSLKFGAIEVDQINLLPTPAGSVCSKSKEHRPDTPVGRGDTEGPAMKLSPIGEDDSGEYVSREFESSDLEANILQKVSSIIAQLATESAEQQRVGVGNPGKSKRKGRGSGRVAALPPKPV</sequence>
<reference evidence="3 4" key="1">
    <citation type="submission" date="2024-01" db="EMBL/GenBank/DDBJ databases">
        <title>The complete chloroplast genome sequence of Lithospermum erythrorhizon: insights into the phylogenetic relationship among Boraginaceae species and the maternal lineages of purple gromwells.</title>
        <authorList>
            <person name="Okada T."/>
            <person name="Watanabe K."/>
        </authorList>
    </citation>
    <scope>NUCLEOTIDE SEQUENCE [LARGE SCALE GENOMIC DNA]</scope>
</reference>
<evidence type="ECO:0000259" key="2">
    <source>
        <dbReference type="Pfam" id="PF14111"/>
    </source>
</evidence>
<protein>
    <recommendedName>
        <fullName evidence="2">DUF4283 domain-containing protein</fullName>
    </recommendedName>
</protein>
<evidence type="ECO:0000256" key="1">
    <source>
        <dbReference type="SAM" id="MobiDB-lite"/>
    </source>
</evidence>
<dbReference type="InterPro" id="IPR025558">
    <property type="entry name" value="DUF4283"/>
</dbReference>